<evidence type="ECO:0000313" key="2">
    <source>
        <dbReference type="Proteomes" id="UP000006903"/>
    </source>
</evidence>
<dbReference type="Proteomes" id="UP000006903">
    <property type="component" value="Chromosome"/>
</dbReference>
<accession>B8D3D8</accession>
<dbReference type="HOGENOM" id="CLU_3178416_0_0_2"/>
<reference evidence="1 2" key="1">
    <citation type="journal article" date="2009" name="J. Bacteriol.">
        <title>Complete genome sequence of the anaerobic, protein-degrading hyperthermophilic crenarchaeon Desulfurococcus kamchatkensis.</title>
        <authorList>
            <person name="Ravin N.V."/>
            <person name="Mardanov A.V."/>
            <person name="Beletsky A.V."/>
            <person name="Kublanov I.V."/>
            <person name="Kolganova T.V."/>
            <person name="Lebedinsky A.V."/>
            <person name="Chernyh N.A."/>
            <person name="Bonch-Osmolovskaya E.A."/>
            <person name="Skryabin K.G."/>
        </authorList>
    </citation>
    <scope>NUCLEOTIDE SEQUENCE [LARGE SCALE GENOMIC DNA]</scope>
    <source>
        <strain evidence="2">DSM 18924 / JCM 16383 / VKM B-2413 / 1221n</strain>
    </source>
</reference>
<organism evidence="1 2">
    <name type="scientific">Desulfurococcus amylolyticus (strain DSM 18924 / JCM 16383 / VKM B-2413 / 1221n)</name>
    <name type="common">Desulfurococcus kamchatkensis</name>
    <dbReference type="NCBI Taxonomy" id="490899"/>
    <lineage>
        <taxon>Archaea</taxon>
        <taxon>Thermoproteota</taxon>
        <taxon>Thermoprotei</taxon>
        <taxon>Desulfurococcales</taxon>
        <taxon>Desulfurococcaceae</taxon>
        <taxon>Desulfurococcus</taxon>
    </lineage>
</organism>
<dbReference type="AlphaFoldDB" id="B8D3D8"/>
<dbReference type="EMBL" id="CP001140">
    <property type="protein sequence ID" value="ACL10407.1"/>
    <property type="molecule type" value="Genomic_DNA"/>
</dbReference>
<gene>
    <name evidence="1" type="ordered locus">DKAM_0078</name>
</gene>
<proteinExistence type="predicted"/>
<sequence>MVIYIPILTGDEYRDSTYGHPYPVGIQEDTELMRPALTPSRLIALG</sequence>
<dbReference type="STRING" id="490899.DKAM_0078"/>
<evidence type="ECO:0000313" key="1">
    <source>
        <dbReference type="EMBL" id="ACL10407.1"/>
    </source>
</evidence>
<dbReference type="KEGG" id="dka:DKAM_0078"/>
<protein>
    <submittedName>
        <fullName evidence="1">Uncharacterized protein</fullName>
    </submittedName>
</protein>
<name>B8D3D8_DESA1</name>